<evidence type="ECO:0000313" key="1">
    <source>
        <dbReference type="EMBL" id="JAE26639.1"/>
    </source>
</evidence>
<dbReference type="AlphaFoldDB" id="A0A0A9GSX2"/>
<organism evidence="1">
    <name type="scientific">Arundo donax</name>
    <name type="common">Giant reed</name>
    <name type="synonym">Donax arundinaceus</name>
    <dbReference type="NCBI Taxonomy" id="35708"/>
    <lineage>
        <taxon>Eukaryota</taxon>
        <taxon>Viridiplantae</taxon>
        <taxon>Streptophyta</taxon>
        <taxon>Embryophyta</taxon>
        <taxon>Tracheophyta</taxon>
        <taxon>Spermatophyta</taxon>
        <taxon>Magnoliopsida</taxon>
        <taxon>Liliopsida</taxon>
        <taxon>Poales</taxon>
        <taxon>Poaceae</taxon>
        <taxon>PACMAD clade</taxon>
        <taxon>Arundinoideae</taxon>
        <taxon>Arundineae</taxon>
        <taxon>Arundo</taxon>
    </lineage>
</organism>
<sequence length="39" mass="4478">MTKLLRATTVLQNKIKVIFPIKFYSLFGQVGIISHWKAS</sequence>
<proteinExistence type="predicted"/>
<dbReference type="EMBL" id="GBRH01171257">
    <property type="protein sequence ID" value="JAE26639.1"/>
    <property type="molecule type" value="Transcribed_RNA"/>
</dbReference>
<protein>
    <submittedName>
        <fullName evidence="1">Uncharacterized protein</fullName>
    </submittedName>
</protein>
<name>A0A0A9GSX2_ARUDO</name>
<accession>A0A0A9GSX2</accession>
<reference evidence="1" key="2">
    <citation type="journal article" date="2015" name="Data Brief">
        <title>Shoot transcriptome of the giant reed, Arundo donax.</title>
        <authorList>
            <person name="Barrero R.A."/>
            <person name="Guerrero F.D."/>
            <person name="Moolhuijzen P."/>
            <person name="Goolsby J.A."/>
            <person name="Tidwell J."/>
            <person name="Bellgard S.E."/>
            <person name="Bellgard M.I."/>
        </authorList>
    </citation>
    <scope>NUCLEOTIDE SEQUENCE</scope>
    <source>
        <tissue evidence="1">Shoot tissue taken approximately 20 cm above the soil surface</tissue>
    </source>
</reference>
<reference evidence="1" key="1">
    <citation type="submission" date="2014-09" db="EMBL/GenBank/DDBJ databases">
        <authorList>
            <person name="Magalhaes I.L.F."/>
            <person name="Oliveira U."/>
            <person name="Santos F.R."/>
            <person name="Vidigal T.H.D.A."/>
            <person name="Brescovit A.D."/>
            <person name="Santos A.J."/>
        </authorList>
    </citation>
    <scope>NUCLEOTIDE SEQUENCE</scope>
    <source>
        <tissue evidence="1">Shoot tissue taken approximately 20 cm above the soil surface</tissue>
    </source>
</reference>